<protein>
    <submittedName>
        <fullName evidence="1">Uncharacterized protein</fullName>
    </submittedName>
</protein>
<dbReference type="RefSeq" id="WP_369188018.1">
    <property type="nucleotide sequence ID" value="NZ_CP163431.1"/>
</dbReference>
<name>A0AB39M557_9ACTN</name>
<dbReference type="AlphaFoldDB" id="A0AB39M557"/>
<organism evidence="1">
    <name type="scientific">Streptomyces sp. R08</name>
    <dbReference type="NCBI Taxonomy" id="3238624"/>
    <lineage>
        <taxon>Bacteria</taxon>
        <taxon>Bacillati</taxon>
        <taxon>Actinomycetota</taxon>
        <taxon>Actinomycetes</taxon>
        <taxon>Kitasatosporales</taxon>
        <taxon>Streptomycetaceae</taxon>
        <taxon>Streptomyces</taxon>
    </lineage>
</organism>
<evidence type="ECO:0000313" key="1">
    <source>
        <dbReference type="EMBL" id="XDQ01681.1"/>
    </source>
</evidence>
<gene>
    <name evidence="1" type="ORF">AB5J58_16420</name>
</gene>
<accession>A0AB39M557</accession>
<reference evidence="1" key="1">
    <citation type="submission" date="2024-07" db="EMBL/GenBank/DDBJ databases">
        <authorList>
            <person name="Yu S.T."/>
        </authorList>
    </citation>
    <scope>NUCLEOTIDE SEQUENCE</scope>
    <source>
        <strain evidence="1">R08</strain>
    </source>
</reference>
<proteinExistence type="predicted"/>
<sequence length="110" mass="12384">MSALFRVRVLAVSGTRFWCAAAGTLTPFTSRTLRTELTVRCRGTTVVGLDLRQLRFPGAEFLPDPPWPDDPHTIHLLAPEPLRSLTADDVRLHWHTDLHSAWQAWSALTL</sequence>
<dbReference type="EMBL" id="CP163431">
    <property type="protein sequence ID" value="XDQ01681.1"/>
    <property type="molecule type" value="Genomic_DNA"/>
</dbReference>